<dbReference type="EMBL" id="FN649727">
    <property type="protein sequence ID" value="CBJ25774.1"/>
    <property type="molecule type" value="Genomic_DNA"/>
</dbReference>
<accession>D7G781</accession>
<evidence type="ECO:0000256" key="1">
    <source>
        <dbReference type="ARBA" id="ARBA00004474"/>
    </source>
</evidence>
<comment type="subcellular location">
    <subcellularLocation>
        <location evidence="1">Plastid</location>
    </subcellularLocation>
</comment>
<dbReference type="PANTHER" id="PTHR31906">
    <property type="entry name" value="PLASTID-LIPID-ASSOCIATED PROTEIN 4, CHLOROPLASTIC-RELATED"/>
    <property type="match status" value="1"/>
</dbReference>
<dbReference type="eggNOG" id="ENOG502QS7D">
    <property type="taxonomic scope" value="Eukaryota"/>
</dbReference>
<dbReference type="Proteomes" id="UP000002630">
    <property type="component" value="Linkage Group LG02"/>
</dbReference>
<evidence type="ECO:0000256" key="3">
    <source>
        <dbReference type="SAM" id="MobiDB-lite"/>
    </source>
</evidence>
<keyword evidence="4" id="KW-0732">Signal</keyword>
<feature type="chain" id="PRO_5003096257" description="Plastid lipid-associated protein/fibrillin conserved domain-containing protein" evidence="4">
    <location>
        <begin position="19"/>
        <end position="327"/>
    </location>
</feature>
<reference evidence="6 7" key="1">
    <citation type="journal article" date="2010" name="Nature">
        <title>The Ectocarpus genome and the independent evolution of multicellularity in brown algae.</title>
        <authorList>
            <person name="Cock J.M."/>
            <person name="Sterck L."/>
            <person name="Rouze P."/>
            <person name="Scornet D."/>
            <person name="Allen A.E."/>
            <person name="Amoutzias G."/>
            <person name="Anthouard V."/>
            <person name="Artiguenave F."/>
            <person name="Aury J.M."/>
            <person name="Badger J.H."/>
            <person name="Beszteri B."/>
            <person name="Billiau K."/>
            <person name="Bonnet E."/>
            <person name="Bothwell J.H."/>
            <person name="Bowler C."/>
            <person name="Boyen C."/>
            <person name="Brownlee C."/>
            <person name="Carrano C.J."/>
            <person name="Charrier B."/>
            <person name="Cho G.Y."/>
            <person name="Coelho S.M."/>
            <person name="Collen J."/>
            <person name="Corre E."/>
            <person name="Da Silva C."/>
            <person name="Delage L."/>
            <person name="Delaroque N."/>
            <person name="Dittami S.M."/>
            <person name="Doulbeau S."/>
            <person name="Elias M."/>
            <person name="Farnham G."/>
            <person name="Gachon C.M."/>
            <person name="Gschloessl B."/>
            <person name="Heesch S."/>
            <person name="Jabbari K."/>
            <person name="Jubin C."/>
            <person name="Kawai H."/>
            <person name="Kimura K."/>
            <person name="Kloareg B."/>
            <person name="Kupper F.C."/>
            <person name="Lang D."/>
            <person name="Le Bail A."/>
            <person name="Leblanc C."/>
            <person name="Lerouge P."/>
            <person name="Lohr M."/>
            <person name="Lopez P.J."/>
            <person name="Martens C."/>
            <person name="Maumus F."/>
            <person name="Michel G."/>
            <person name="Miranda-Saavedra D."/>
            <person name="Morales J."/>
            <person name="Moreau H."/>
            <person name="Motomura T."/>
            <person name="Nagasato C."/>
            <person name="Napoli C.A."/>
            <person name="Nelson D.R."/>
            <person name="Nyvall-Collen P."/>
            <person name="Peters A.F."/>
            <person name="Pommier C."/>
            <person name="Potin P."/>
            <person name="Poulain J."/>
            <person name="Quesneville H."/>
            <person name="Read B."/>
            <person name="Rensing S.A."/>
            <person name="Ritter A."/>
            <person name="Rousvoal S."/>
            <person name="Samanta M."/>
            <person name="Samson G."/>
            <person name="Schroeder D.C."/>
            <person name="Segurens B."/>
            <person name="Strittmatter M."/>
            <person name="Tonon T."/>
            <person name="Tregear J.W."/>
            <person name="Valentin K."/>
            <person name="von Dassow P."/>
            <person name="Yamagishi T."/>
            <person name="Van de Peer Y."/>
            <person name="Wincker P."/>
        </authorList>
    </citation>
    <scope>NUCLEOTIDE SEQUENCE [LARGE SCALE GENOMIC DNA]</scope>
    <source>
        <strain evidence="7">Ec32 / CCAP1310/4</strain>
    </source>
</reference>
<sequence length="327" mass="34352">MWNAVWVLLLITYPPVLSFSFAGVALQSNKAAIRRAARRVSVETAASSAEAGPPPAIGGDGPANDGSAAAELVTSLLGKIEGTNRGVDCTPEQQKEIDGIIDQLNTLGADKDWLNDSRVFGNYNVAYVSSGPSQRGNPAGGRWRGRVGRSLFRTEEMFQHLVEPTTAVNMVVFRAFGLLKGCVTLRGDFKAIPDKPNFVKASFGPPLINFLGKRGLTIRSGPKSSVRLAATYVDERIRLGMGGRGSLFVFTRGGAADTPNADDWKIYAAESARPVKARILGAAAACGAVAAGARLAFVPATALALVSLVLVATQGGIIRDEPDIASA</sequence>
<protein>
    <recommendedName>
        <fullName evidence="5">Plastid lipid-associated protein/fibrillin conserved domain-containing protein</fullName>
    </recommendedName>
</protein>
<dbReference type="OrthoDB" id="45035at2759"/>
<evidence type="ECO:0000259" key="5">
    <source>
        <dbReference type="Pfam" id="PF04755"/>
    </source>
</evidence>
<feature type="signal peptide" evidence="4">
    <location>
        <begin position="1"/>
        <end position="18"/>
    </location>
</feature>
<organism evidence="6 7">
    <name type="scientific">Ectocarpus siliculosus</name>
    <name type="common">Brown alga</name>
    <name type="synonym">Conferva siliculosa</name>
    <dbReference type="NCBI Taxonomy" id="2880"/>
    <lineage>
        <taxon>Eukaryota</taxon>
        <taxon>Sar</taxon>
        <taxon>Stramenopiles</taxon>
        <taxon>Ochrophyta</taxon>
        <taxon>PX clade</taxon>
        <taxon>Phaeophyceae</taxon>
        <taxon>Ectocarpales</taxon>
        <taxon>Ectocarpaceae</taxon>
        <taxon>Ectocarpus</taxon>
    </lineage>
</organism>
<dbReference type="InterPro" id="IPR006843">
    <property type="entry name" value="PAP/fibrillin_dom"/>
</dbReference>
<dbReference type="EMBL" id="FN649035">
    <property type="protein sequence ID" value="CBJ25774.1"/>
    <property type="molecule type" value="Genomic_DNA"/>
</dbReference>
<keyword evidence="2" id="KW-0934">Plastid</keyword>
<evidence type="ECO:0000256" key="4">
    <source>
        <dbReference type="SAM" id="SignalP"/>
    </source>
</evidence>
<feature type="domain" description="Plastid lipid-associated protein/fibrillin conserved" evidence="5">
    <location>
        <begin position="72"/>
        <end position="250"/>
    </location>
</feature>
<evidence type="ECO:0000313" key="6">
    <source>
        <dbReference type="EMBL" id="CBJ25774.1"/>
    </source>
</evidence>
<evidence type="ECO:0000256" key="2">
    <source>
        <dbReference type="ARBA" id="ARBA00022640"/>
    </source>
</evidence>
<dbReference type="InterPro" id="IPR039633">
    <property type="entry name" value="PAP"/>
</dbReference>
<proteinExistence type="predicted"/>
<evidence type="ECO:0000313" key="7">
    <source>
        <dbReference type="Proteomes" id="UP000002630"/>
    </source>
</evidence>
<dbReference type="GO" id="GO:0009536">
    <property type="term" value="C:plastid"/>
    <property type="evidence" value="ECO:0007669"/>
    <property type="project" value="UniProtKB-SubCell"/>
</dbReference>
<keyword evidence="7" id="KW-1185">Reference proteome</keyword>
<gene>
    <name evidence="6" type="ORF">Esi_0008_0246</name>
</gene>
<dbReference type="AlphaFoldDB" id="D7G781"/>
<name>D7G781_ECTSI</name>
<feature type="region of interest" description="Disordered" evidence="3">
    <location>
        <begin position="45"/>
        <end position="64"/>
    </location>
</feature>
<dbReference type="Pfam" id="PF04755">
    <property type="entry name" value="PAP_fibrillin"/>
    <property type="match status" value="1"/>
</dbReference>
<dbReference type="InParanoid" id="D7G781"/>